<dbReference type="Proteomes" id="UP000250572">
    <property type="component" value="Unassembled WGS sequence"/>
</dbReference>
<keyword evidence="3 9" id="KW-0256">Endoplasmic reticulum</keyword>
<keyword evidence="12" id="KW-1185">Reference proteome</keyword>
<dbReference type="AlphaFoldDB" id="A0A315V8P5"/>
<accession>A0A315V8P5</accession>
<evidence type="ECO:0000256" key="8">
    <source>
        <dbReference type="ARBA" id="ARBA00038831"/>
    </source>
</evidence>
<dbReference type="Pfam" id="PF06624">
    <property type="entry name" value="RAMP4"/>
    <property type="match status" value="1"/>
</dbReference>
<evidence type="ECO:0000256" key="9">
    <source>
        <dbReference type="RuleBase" id="RU364120"/>
    </source>
</evidence>
<comment type="function">
    <text evidence="9">Interacts with target proteins during translocation into the lumen of the endoplasmic reticulum. Protects unfolded target proteins against degradation and facilitate correct glycosylation.</text>
</comment>
<feature type="region of interest" description="Disordered" evidence="10">
    <location>
        <begin position="85"/>
        <end position="114"/>
    </location>
</feature>
<evidence type="ECO:0000256" key="1">
    <source>
        <dbReference type="ARBA" id="ARBA00005500"/>
    </source>
</evidence>
<comment type="similarity">
    <text evidence="1 9">Belongs to the RAMP4 family.</text>
</comment>
<evidence type="ECO:0000256" key="3">
    <source>
        <dbReference type="ARBA" id="ARBA00022824"/>
    </source>
</evidence>
<evidence type="ECO:0000256" key="7">
    <source>
        <dbReference type="ARBA" id="ARBA00037157"/>
    </source>
</evidence>
<evidence type="ECO:0000256" key="5">
    <source>
        <dbReference type="ARBA" id="ARBA00023136"/>
    </source>
</evidence>
<comment type="caution">
    <text evidence="11">The sequence shown here is derived from an EMBL/GenBank/DDBJ whole genome shotgun (WGS) entry which is preliminary data.</text>
</comment>
<evidence type="ECO:0000256" key="6">
    <source>
        <dbReference type="ARBA" id="ARBA00023230"/>
    </source>
</evidence>
<dbReference type="InterPro" id="IPR010580">
    <property type="entry name" value="ER_stress-assoc"/>
</dbReference>
<gene>
    <name evidence="11" type="ORF">CCH79_00019724</name>
</gene>
<sequence length="124" mass="13526">MNAVPLLPPEGSRDPAALRPMSRDRLTASADSSEVTYGGEPDPSRAVHHSRPTASSLRCCSLCPDSDPVPTRSCPAPVVKRMKVANERHSKTITQRGHVQKTSRPVNEDKSPVGEFPLQNCDLW</sequence>
<keyword evidence="6" id="KW-0834">Unfolded protein response</keyword>
<comment type="subunit">
    <text evidence="8">Interacts with SEC61B, SEC61A1 and the SEC61 complex. Interacts with CANX.</text>
</comment>
<evidence type="ECO:0000256" key="10">
    <source>
        <dbReference type="SAM" id="MobiDB-lite"/>
    </source>
</evidence>
<evidence type="ECO:0000313" key="11">
    <source>
        <dbReference type="EMBL" id="PWA19190.1"/>
    </source>
</evidence>
<keyword evidence="4" id="KW-1133">Transmembrane helix</keyword>
<dbReference type="STRING" id="33528.ENSGAFP00000030286"/>
<dbReference type="EMBL" id="NHOQ01002169">
    <property type="protein sequence ID" value="PWA19190.1"/>
    <property type="molecule type" value="Genomic_DNA"/>
</dbReference>
<keyword evidence="2" id="KW-0812">Transmembrane</keyword>
<feature type="compositionally biased region" description="Polar residues" evidence="10">
    <location>
        <begin position="92"/>
        <end position="105"/>
    </location>
</feature>
<protein>
    <recommendedName>
        <fullName evidence="9">Stress-associated endoplasmic reticulum protein</fullName>
    </recommendedName>
</protein>
<dbReference type="GO" id="GO:0005789">
    <property type="term" value="C:endoplasmic reticulum membrane"/>
    <property type="evidence" value="ECO:0007669"/>
    <property type="project" value="UniProtKB-SubCell"/>
</dbReference>
<name>A0A315V8P5_GAMAF</name>
<proteinExistence type="inferred from homology"/>
<keyword evidence="5" id="KW-0472">Membrane</keyword>
<comment type="subcellular location">
    <subcellularLocation>
        <location evidence="9">Membrane</location>
        <topology evidence="9">Single-pass membrane protein</topology>
    </subcellularLocation>
    <subcellularLocation>
        <location evidence="9">Endoplasmic reticulum membrane</location>
        <topology evidence="9">Single-pass membrane protein</topology>
    </subcellularLocation>
</comment>
<feature type="region of interest" description="Disordered" evidence="10">
    <location>
        <begin position="1"/>
        <end position="52"/>
    </location>
</feature>
<organism evidence="11 12">
    <name type="scientific">Gambusia affinis</name>
    <name type="common">Western mosquitofish</name>
    <name type="synonym">Heterandria affinis</name>
    <dbReference type="NCBI Taxonomy" id="33528"/>
    <lineage>
        <taxon>Eukaryota</taxon>
        <taxon>Metazoa</taxon>
        <taxon>Chordata</taxon>
        <taxon>Craniata</taxon>
        <taxon>Vertebrata</taxon>
        <taxon>Euteleostomi</taxon>
        <taxon>Actinopterygii</taxon>
        <taxon>Neopterygii</taxon>
        <taxon>Teleostei</taxon>
        <taxon>Neoteleostei</taxon>
        <taxon>Acanthomorphata</taxon>
        <taxon>Ovalentaria</taxon>
        <taxon>Atherinomorphae</taxon>
        <taxon>Cyprinodontiformes</taxon>
        <taxon>Poeciliidae</taxon>
        <taxon>Poeciliinae</taxon>
        <taxon>Gambusia</taxon>
    </lineage>
</organism>
<dbReference type="GO" id="GO:0006986">
    <property type="term" value="P:response to unfolded protein"/>
    <property type="evidence" value="ECO:0007669"/>
    <property type="project" value="UniProtKB-KW"/>
</dbReference>
<comment type="function">
    <text evidence="7">Interacts with target proteins during their translocation into the lumen of the endoplasmic reticulum. Protects unfolded target proteins against degradation during ER stress. May facilitate glycosylation of target proteins after termination of ER stress. May modulate the use of N-glycosylation sites on target proteins.</text>
</comment>
<evidence type="ECO:0000256" key="2">
    <source>
        <dbReference type="ARBA" id="ARBA00022692"/>
    </source>
</evidence>
<evidence type="ECO:0000313" key="12">
    <source>
        <dbReference type="Proteomes" id="UP000250572"/>
    </source>
</evidence>
<evidence type="ECO:0000256" key="4">
    <source>
        <dbReference type="ARBA" id="ARBA00022989"/>
    </source>
</evidence>
<reference evidence="11 12" key="1">
    <citation type="journal article" date="2018" name="G3 (Bethesda)">
        <title>A High-Quality Reference Genome for the Invasive Mosquitofish Gambusia affinis Using a Chicago Library.</title>
        <authorList>
            <person name="Hoffberg S.L."/>
            <person name="Troendle N.J."/>
            <person name="Glenn T.C."/>
            <person name="Mahmud O."/>
            <person name="Louha S."/>
            <person name="Chalopin D."/>
            <person name="Bennetzen J.L."/>
            <person name="Mauricio R."/>
        </authorList>
    </citation>
    <scope>NUCLEOTIDE SEQUENCE [LARGE SCALE GENOMIC DNA]</scope>
    <source>
        <strain evidence="11">NE01/NJP1002.9</strain>
        <tissue evidence="11">Muscle</tissue>
    </source>
</reference>